<evidence type="ECO:0000256" key="3">
    <source>
        <dbReference type="ARBA" id="ARBA00022630"/>
    </source>
</evidence>
<evidence type="ECO:0000256" key="5">
    <source>
        <dbReference type="ARBA" id="ARBA00022679"/>
    </source>
</evidence>
<dbReference type="VEuPathDB" id="TriTrypDB:BCY84_14040"/>
<proteinExistence type="predicted"/>
<dbReference type="VEuPathDB" id="TriTrypDB:TcG_00561"/>
<dbReference type="VEuPathDB" id="TriTrypDB:TcBrA4_0062190"/>
<dbReference type="VEuPathDB" id="TriTrypDB:TcCL_NonESM00212"/>
<dbReference type="Proteomes" id="UP000246121">
    <property type="component" value="Unassembled WGS sequence"/>
</dbReference>
<keyword evidence="4" id="KW-0288">FMN</keyword>
<reference evidence="9 10" key="1">
    <citation type="journal article" date="2018" name="Microb. Genom.">
        <title>Expanding an expanded genome: long-read sequencing of Trypanosoma cruzi.</title>
        <authorList>
            <person name="Berna L."/>
            <person name="Rodriguez M."/>
            <person name="Chiribao M.L."/>
            <person name="Parodi-Talice A."/>
            <person name="Pita S."/>
            <person name="Rijo G."/>
            <person name="Alvarez-Valin F."/>
            <person name="Robello C."/>
        </authorList>
    </citation>
    <scope>NUCLEOTIDE SEQUENCE [LARGE SCALE GENOMIC DNA]</scope>
    <source>
        <strain evidence="9 10">Dm28c</strain>
    </source>
</reference>
<organism evidence="9 10">
    <name type="scientific">Trypanosoma cruzi</name>
    <dbReference type="NCBI Taxonomy" id="5693"/>
    <lineage>
        <taxon>Eukaryota</taxon>
        <taxon>Discoba</taxon>
        <taxon>Euglenozoa</taxon>
        <taxon>Kinetoplastea</taxon>
        <taxon>Metakinetoplastina</taxon>
        <taxon>Trypanosomatida</taxon>
        <taxon>Trypanosomatidae</taxon>
        <taxon>Trypanosoma</taxon>
        <taxon>Schizotrypanum</taxon>
    </lineage>
</organism>
<evidence type="ECO:0000256" key="6">
    <source>
        <dbReference type="ARBA" id="ARBA00022741"/>
    </source>
</evidence>
<accession>A0A2V2W456</accession>
<keyword evidence="7" id="KW-0067">ATP-binding</keyword>
<feature type="domain" description="Riboflavin kinase" evidence="8">
    <location>
        <begin position="13"/>
        <end position="147"/>
    </location>
</feature>
<dbReference type="VEuPathDB" id="TriTrypDB:ECC02_001387"/>
<dbReference type="PANTHER" id="PTHR22749">
    <property type="entry name" value="RIBOFLAVIN KINASE/FMN ADENYLYLTRANSFERASE"/>
    <property type="match status" value="1"/>
</dbReference>
<keyword evidence="9" id="KW-0418">Kinase</keyword>
<evidence type="ECO:0000256" key="1">
    <source>
        <dbReference type="ARBA" id="ARBA00005201"/>
    </source>
</evidence>
<dbReference type="EC" id="2.7.1.26" evidence="2"/>
<dbReference type="SUPFAM" id="SSF82114">
    <property type="entry name" value="Riboflavin kinase-like"/>
    <property type="match status" value="1"/>
</dbReference>
<evidence type="ECO:0000313" key="10">
    <source>
        <dbReference type="Proteomes" id="UP000246121"/>
    </source>
</evidence>
<evidence type="ECO:0000313" key="9">
    <source>
        <dbReference type="EMBL" id="PWV02443.1"/>
    </source>
</evidence>
<dbReference type="VEuPathDB" id="TriTrypDB:TcCLB.510661.174"/>
<dbReference type="VEuPathDB" id="TriTrypDB:TcYC6_0069270"/>
<dbReference type="VEuPathDB" id="TriTrypDB:C4B63_2g773"/>
<comment type="pathway">
    <text evidence="1">Cofactor biosynthesis; FMN biosynthesis; FMN from riboflavin (ATP route): step 1/1.</text>
</comment>
<evidence type="ECO:0000259" key="8">
    <source>
        <dbReference type="SMART" id="SM00904"/>
    </source>
</evidence>
<evidence type="ECO:0000256" key="2">
    <source>
        <dbReference type="ARBA" id="ARBA00012105"/>
    </source>
</evidence>
<dbReference type="InterPro" id="IPR023468">
    <property type="entry name" value="Riboflavin_kinase"/>
</dbReference>
<keyword evidence="5" id="KW-0808">Transferase</keyword>
<dbReference type="SMART" id="SM00904">
    <property type="entry name" value="Flavokinase"/>
    <property type="match status" value="1"/>
</dbReference>
<dbReference type="VEuPathDB" id="TriTrypDB:TcCLB.510741.80"/>
<keyword evidence="3" id="KW-0285">Flavoprotein</keyword>
<keyword evidence="6" id="KW-0547">Nucleotide-binding</keyword>
<protein>
    <recommendedName>
        <fullName evidence="2">riboflavin kinase</fullName>
        <ecNumber evidence="2">2.7.1.26</ecNumber>
    </recommendedName>
</protein>
<dbReference type="GO" id="GO:0008531">
    <property type="term" value="F:riboflavin kinase activity"/>
    <property type="evidence" value="ECO:0007669"/>
    <property type="project" value="UniProtKB-EC"/>
</dbReference>
<evidence type="ECO:0000256" key="4">
    <source>
        <dbReference type="ARBA" id="ARBA00022643"/>
    </source>
</evidence>
<dbReference type="VEuPathDB" id="TriTrypDB:TCDM_13972"/>
<comment type="caution">
    <text evidence="9">The sequence shown here is derived from an EMBL/GenBank/DDBJ whole genome shotgun (WGS) entry which is preliminary data.</text>
</comment>
<dbReference type="VEuPathDB" id="TriTrypDB:TCSYLVIO_005828"/>
<dbReference type="AlphaFoldDB" id="A0A2V2W456"/>
<dbReference type="GO" id="GO:0005524">
    <property type="term" value="F:ATP binding"/>
    <property type="evidence" value="ECO:0007669"/>
    <property type="project" value="UniProtKB-KW"/>
</dbReference>
<dbReference type="InterPro" id="IPR023465">
    <property type="entry name" value="Riboflavin_kinase_dom_sf"/>
</dbReference>
<dbReference type="VEuPathDB" id="TriTrypDB:C3747_71g127"/>
<dbReference type="InterPro" id="IPR015865">
    <property type="entry name" value="Riboflavin_kinase_bac/euk"/>
</dbReference>
<sequence length="178" mass="19681">MQNHSNKGAFKPFLLSGKVIHGYGRGGTQLGFPTANLELDDNVRAQLNPYKNLVLFGWGSVIAIPGKENCGEGPYPFSMSIGYNPHFHGVDLTAEVYFIHEFAEDFYGAVVNILVLGDLREMGAFVSLEALVYAIKDDVRKTEEALQKPELKRLKQHSFLAPSLAPSEELPQFELAVV</sequence>
<dbReference type="GO" id="GO:0009398">
    <property type="term" value="P:FMN biosynthetic process"/>
    <property type="evidence" value="ECO:0007669"/>
    <property type="project" value="UniProtKB-UniPathway"/>
</dbReference>
<dbReference type="UniPathway" id="UPA00276">
    <property type="reaction ID" value="UER00406"/>
</dbReference>
<dbReference type="PANTHER" id="PTHR22749:SF6">
    <property type="entry name" value="RIBOFLAVIN KINASE"/>
    <property type="match status" value="1"/>
</dbReference>
<dbReference type="EMBL" id="PRFA01000002">
    <property type="protein sequence ID" value="PWV02443.1"/>
    <property type="molecule type" value="Genomic_DNA"/>
</dbReference>
<dbReference type="GO" id="GO:0009231">
    <property type="term" value="P:riboflavin biosynthetic process"/>
    <property type="evidence" value="ECO:0007669"/>
    <property type="project" value="InterPro"/>
</dbReference>
<gene>
    <name evidence="9" type="ORF">C4B63_2g773</name>
</gene>
<dbReference type="Gene3D" id="2.40.30.30">
    <property type="entry name" value="Riboflavin kinase-like"/>
    <property type="match status" value="1"/>
</dbReference>
<dbReference type="Pfam" id="PF01687">
    <property type="entry name" value="Flavokinase"/>
    <property type="match status" value="1"/>
</dbReference>
<evidence type="ECO:0000256" key="7">
    <source>
        <dbReference type="ARBA" id="ARBA00022840"/>
    </source>
</evidence>
<name>A0A2V2W456_TRYCR</name>